<dbReference type="Proteomes" id="UP001381693">
    <property type="component" value="Unassembled WGS sequence"/>
</dbReference>
<gene>
    <name evidence="2" type="ORF">SK128_011953</name>
</gene>
<evidence type="ECO:0000313" key="3">
    <source>
        <dbReference type="Proteomes" id="UP001381693"/>
    </source>
</evidence>
<dbReference type="AlphaFoldDB" id="A0AAN9A753"/>
<feature type="transmembrane region" description="Helical" evidence="1">
    <location>
        <begin position="36"/>
        <end position="54"/>
    </location>
</feature>
<reference evidence="2 3" key="1">
    <citation type="submission" date="2023-11" db="EMBL/GenBank/DDBJ databases">
        <title>Halocaridina rubra genome assembly.</title>
        <authorList>
            <person name="Smith C."/>
        </authorList>
    </citation>
    <scope>NUCLEOTIDE SEQUENCE [LARGE SCALE GENOMIC DNA]</scope>
    <source>
        <strain evidence="2">EP-1</strain>
        <tissue evidence="2">Whole</tissue>
    </source>
</reference>
<proteinExistence type="predicted"/>
<accession>A0AAN9A753</accession>
<organism evidence="2 3">
    <name type="scientific">Halocaridina rubra</name>
    <name type="common">Hawaiian red shrimp</name>
    <dbReference type="NCBI Taxonomy" id="373956"/>
    <lineage>
        <taxon>Eukaryota</taxon>
        <taxon>Metazoa</taxon>
        <taxon>Ecdysozoa</taxon>
        <taxon>Arthropoda</taxon>
        <taxon>Crustacea</taxon>
        <taxon>Multicrustacea</taxon>
        <taxon>Malacostraca</taxon>
        <taxon>Eumalacostraca</taxon>
        <taxon>Eucarida</taxon>
        <taxon>Decapoda</taxon>
        <taxon>Pleocyemata</taxon>
        <taxon>Caridea</taxon>
        <taxon>Atyoidea</taxon>
        <taxon>Atyidae</taxon>
        <taxon>Halocaridina</taxon>
    </lineage>
</organism>
<keyword evidence="1" id="KW-0812">Transmembrane</keyword>
<feature type="transmembrane region" description="Helical" evidence="1">
    <location>
        <begin position="7"/>
        <end position="30"/>
    </location>
</feature>
<evidence type="ECO:0000313" key="2">
    <source>
        <dbReference type="EMBL" id="KAK7083271.1"/>
    </source>
</evidence>
<keyword evidence="1" id="KW-1133">Transmembrane helix</keyword>
<comment type="caution">
    <text evidence="2">The sequence shown here is derived from an EMBL/GenBank/DDBJ whole genome shotgun (WGS) entry which is preliminary data.</text>
</comment>
<evidence type="ECO:0000256" key="1">
    <source>
        <dbReference type="SAM" id="Phobius"/>
    </source>
</evidence>
<sequence length="74" mass="8225">MIIIIVIIIIIIIIIIITIIINIIIIIIIISQFLPYLAAPSMIVLYSIAVYQLVRLHIHSPDVSGPENPISTVL</sequence>
<name>A0AAN9A753_HALRR</name>
<protein>
    <submittedName>
        <fullName evidence="2">Uncharacterized protein</fullName>
    </submittedName>
</protein>
<keyword evidence="1" id="KW-0472">Membrane</keyword>
<keyword evidence="3" id="KW-1185">Reference proteome</keyword>
<dbReference type="EMBL" id="JAXCGZ010003778">
    <property type="protein sequence ID" value="KAK7083271.1"/>
    <property type="molecule type" value="Genomic_DNA"/>
</dbReference>